<dbReference type="PANTHER" id="PTHR10098">
    <property type="entry name" value="RAPSYN-RELATED"/>
    <property type="match status" value="1"/>
</dbReference>
<feature type="repeat" description="TPR" evidence="1">
    <location>
        <begin position="167"/>
        <end position="200"/>
    </location>
</feature>
<dbReference type="InterPro" id="IPR019734">
    <property type="entry name" value="TPR_rpt"/>
</dbReference>
<dbReference type="Proteomes" id="UP000014962">
    <property type="component" value="Unassembled WGS sequence"/>
</dbReference>
<comment type="caution">
    <text evidence="2">The sequence shown here is derived from an EMBL/GenBank/DDBJ whole genome shotgun (WGS) entry which is preliminary data.</text>
</comment>
<dbReference type="SUPFAM" id="SSF48452">
    <property type="entry name" value="TPR-like"/>
    <property type="match status" value="1"/>
</dbReference>
<dbReference type="Pfam" id="PF13424">
    <property type="entry name" value="TPR_12"/>
    <property type="match status" value="1"/>
</dbReference>
<proteinExistence type="predicted"/>
<dbReference type="STRING" id="641526.ADIWIN_2064"/>
<accession>S7VSG7</accession>
<organism evidence="2 3">
    <name type="scientific">Winogradskyella psychrotolerans RS-3</name>
    <dbReference type="NCBI Taxonomy" id="641526"/>
    <lineage>
        <taxon>Bacteria</taxon>
        <taxon>Pseudomonadati</taxon>
        <taxon>Bacteroidota</taxon>
        <taxon>Flavobacteriia</taxon>
        <taxon>Flavobacteriales</taxon>
        <taxon>Flavobacteriaceae</taxon>
        <taxon>Winogradskyella</taxon>
    </lineage>
</organism>
<protein>
    <submittedName>
        <fullName evidence="2">TPR repeat protein</fullName>
    </submittedName>
</protein>
<evidence type="ECO:0000313" key="2">
    <source>
        <dbReference type="EMBL" id="EPR72976.1"/>
    </source>
</evidence>
<dbReference type="EMBL" id="ATMR01000097">
    <property type="protein sequence ID" value="EPR72976.1"/>
    <property type="molecule type" value="Genomic_DNA"/>
</dbReference>
<gene>
    <name evidence="2" type="ORF">ADIWIN_2064</name>
</gene>
<keyword evidence="1" id="KW-0802">TPR repeat</keyword>
<dbReference type="Gene3D" id="1.25.40.10">
    <property type="entry name" value="Tetratricopeptide repeat domain"/>
    <property type="match status" value="1"/>
</dbReference>
<dbReference type="PANTHER" id="PTHR10098:SF108">
    <property type="entry name" value="TETRATRICOPEPTIDE REPEAT PROTEIN 28"/>
    <property type="match status" value="1"/>
</dbReference>
<evidence type="ECO:0000313" key="3">
    <source>
        <dbReference type="Proteomes" id="UP000014962"/>
    </source>
</evidence>
<feature type="repeat" description="TPR" evidence="1">
    <location>
        <begin position="127"/>
        <end position="160"/>
    </location>
</feature>
<dbReference type="SMART" id="SM00028">
    <property type="entry name" value="TPR"/>
    <property type="match status" value="4"/>
</dbReference>
<reference evidence="2 3" key="1">
    <citation type="journal article" date="2013" name="Genome Announc.">
        <title>Draft Genome Sequence of Winogradskyella psychrotolerans RS-3T, Isolated from the Marine Transect of Kongsfjorden, Ny-Alesund, Svalbard, Arctic Ocean.</title>
        <authorList>
            <person name="Kumar Pinnaka A."/>
            <person name="Ara S."/>
            <person name="Singh A."/>
            <person name="Shivaji S."/>
        </authorList>
    </citation>
    <scope>NUCLEOTIDE SEQUENCE [LARGE SCALE GENOMIC DNA]</scope>
    <source>
        <strain evidence="2 3">RS-3</strain>
    </source>
</reference>
<dbReference type="Pfam" id="PF13181">
    <property type="entry name" value="TPR_8"/>
    <property type="match status" value="1"/>
</dbReference>
<dbReference type="eggNOG" id="COG0457">
    <property type="taxonomic scope" value="Bacteria"/>
</dbReference>
<sequence>MEVKYMTTNFTIILCFILLPWIGNSQKQQDSLFAIWENTKLADTTRASAYREFIYKNYFESKTDSAYAMALSLMDFTKARRLKKQKADALILLGEIEHTFGDNTEASKHFGLSLKLYKELNDKRGQAKANNGLGVSYRKVFNLDEAKAYYERSLELSKEINDTILISQALVNIGNIYSWRYKSNKALDYYNESLRLSKAINNKRNEAIALINISDSYIQKKEFKRAKETIDSAIKIGDSIGNNNTLAHAYRVLCASYFKQKDYDKIIITANKLLDYGQKISSNEMIDGAYFFFLKPIKEKETLI</sequence>
<dbReference type="InterPro" id="IPR011990">
    <property type="entry name" value="TPR-like_helical_dom_sf"/>
</dbReference>
<dbReference type="PROSITE" id="PS50005">
    <property type="entry name" value="TPR"/>
    <property type="match status" value="2"/>
</dbReference>
<name>S7VSG7_9FLAO</name>
<evidence type="ECO:0000256" key="1">
    <source>
        <dbReference type="PROSITE-ProRule" id="PRU00339"/>
    </source>
</evidence>
<keyword evidence="3" id="KW-1185">Reference proteome</keyword>
<dbReference type="AlphaFoldDB" id="S7VSG7"/>